<dbReference type="InterPro" id="IPR010920">
    <property type="entry name" value="LSM_dom_sf"/>
</dbReference>
<evidence type="ECO:0000313" key="2">
    <source>
        <dbReference type="EMBL" id="KKK54581.1"/>
    </source>
</evidence>
<reference evidence="2" key="1">
    <citation type="journal article" date="2015" name="Nature">
        <title>Complex archaea that bridge the gap between prokaryotes and eukaryotes.</title>
        <authorList>
            <person name="Spang A."/>
            <person name="Saw J.H."/>
            <person name="Jorgensen S.L."/>
            <person name="Zaremba-Niedzwiedzka K."/>
            <person name="Martijn J."/>
            <person name="Lind A.E."/>
            <person name="van Eijk R."/>
            <person name="Schleper C."/>
            <person name="Guy L."/>
            <person name="Ettema T.J."/>
        </authorList>
    </citation>
    <scope>NUCLEOTIDE SEQUENCE</scope>
</reference>
<evidence type="ECO:0000259" key="1">
    <source>
        <dbReference type="Pfam" id="PF01423"/>
    </source>
</evidence>
<feature type="domain" description="Sm" evidence="1">
    <location>
        <begin position="4"/>
        <end position="34"/>
    </location>
</feature>
<dbReference type="Pfam" id="PF01423">
    <property type="entry name" value="LSM"/>
    <property type="match status" value="1"/>
</dbReference>
<sequence length="59" mass="7019">MMEKFKELEGKRVFIELKTGRRYSGVIQTVENDFVKILDKYKMLVYIDSAEIRVCQEEA</sequence>
<dbReference type="InterPro" id="IPR001163">
    <property type="entry name" value="Sm_dom_euk/arc"/>
</dbReference>
<dbReference type="AlphaFoldDB" id="A0A0F8Z3D3"/>
<protein>
    <recommendedName>
        <fullName evidence="1">Sm domain-containing protein</fullName>
    </recommendedName>
</protein>
<dbReference type="EMBL" id="LAZR01065926">
    <property type="protein sequence ID" value="KKK54581.1"/>
    <property type="molecule type" value="Genomic_DNA"/>
</dbReference>
<dbReference type="Gene3D" id="2.30.30.100">
    <property type="match status" value="1"/>
</dbReference>
<comment type="caution">
    <text evidence="2">The sequence shown here is derived from an EMBL/GenBank/DDBJ whole genome shotgun (WGS) entry which is preliminary data.</text>
</comment>
<dbReference type="SUPFAM" id="SSF50182">
    <property type="entry name" value="Sm-like ribonucleoproteins"/>
    <property type="match status" value="1"/>
</dbReference>
<gene>
    <name evidence="2" type="ORF">LCGC14_3083270</name>
</gene>
<accession>A0A0F8Z3D3</accession>
<proteinExistence type="predicted"/>
<organism evidence="2">
    <name type="scientific">marine sediment metagenome</name>
    <dbReference type="NCBI Taxonomy" id="412755"/>
    <lineage>
        <taxon>unclassified sequences</taxon>
        <taxon>metagenomes</taxon>
        <taxon>ecological metagenomes</taxon>
    </lineage>
</organism>
<name>A0A0F8Z3D3_9ZZZZ</name>